<dbReference type="AlphaFoldDB" id="A0A0S4JCJ6"/>
<proteinExistence type="predicted"/>
<keyword evidence="2" id="KW-0732">Signal</keyword>
<feature type="chain" id="PRO_5006622329" evidence="2">
    <location>
        <begin position="26"/>
        <end position="804"/>
    </location>
</feature>
<dbReference type="InterPro" id="IPR009091">
    <property type="entry name" value="RCC1/BLIP-II"/>
</dbReference>
<evidence type="ECO:0000256" key="2">
    <source>
        <dbReference type="SAM" id="SignalP"/>
    </source>
</evidence>
<reference evidence="4" key="1">
    <citation type="submission" date="2015-09" db="EMBL/GenBank/DDBJ databases">
        <authorList>
            <consortium name="Pathogen Informatics"/>
        </authorList>
    </citation>
    <scope>NUCLEOTIDE SEQUENCE [LARGE SCALE GENOMIC DNA]</scope>
    <source>
        <strain evidence="4">Lake Konstanz</strain>
    </source>
</reference>
<protein>
    <submittedName>
        <fullName evidence="3">Membrane-associated protein, putative</fullName>
    </submittedName>
</protein>
<evidence type="ECO:0000313" key="4">
    <source>
        <dbReference type="Proteomes" id="UP000051952"/>
    </source>
</evidence>
<organism evidence="3 4">
    <name type="scientific">Bodo saltans</name>
    <name type="common">Flagellated protozoan</name>
    <dbReference type="NCBI Taxonomy" id="75058"/>
    <lineage>
        <taxon>Eukaryota</taxon>
        <taxon>Discoba</taxon>
        <taxon>Euglenozoa</taxon>
        <taxon>Kinetoplastea</taxon>
        <taxon>Metakinetoplastina</taxon>
        <taxon>Eubodonida</taxon>
        <taxon>Bodonidae</taxon>
        <taxon>Bodo</taxon>
    </lineage>
</organism>
<dbReference type="PANTHER" id="PTHR45982">
    <property type="entry name" value="REGULATOR OF CHROMOSOME CONDENSATION"/>
    <property type="match status" value="1"/>
</dbReference>
<keyword evidence="1" id="KW-0812">Transmembrane</keyword>
<feature type="signal peptide" evidence="2">
    <location>
        <begin position="1"/>
        <end position="25"/>
    </location>
</feature>
<sequence>MTFLSRQRFIYLLLLTMQGLRCCTASSLFGSGAASLGSQCSLPGASCPTSTECALCAVTPLQSMSLDDEIVQTCSGDSHILLLLINGTAFGAGPVELLGVTPSDSSLSSSSSSLCIGLSSGSRLQRIAENVSNVSCVGNMSLLTLQNQSALFFGQAPSIGVARANSTFVYTPTLLTTLLLGDTHQSGMSQVVVTVQECGLGLDSIVCVLINGSVLTTGTGSLSGTTTPNSFVASWWRVLQPAPCGDAATGVAQLTVGAQHALILCRNGSVVGFGDNSFGQLLGDLNMFTVEFPTILLLPALNSGDVKSAYAVFYAAAGFSHSLLLAYHHSNDNNITTGDNSGVQQHSIVLFGAGDNSQGALGFTDSAPTTTGGIVYGFRSIPLPPAFTTTKNVSGGVVAFAVIAGRQLSALMVKPSALGVSAQLLRTSSNVYVTGSNQMCALGGTSLVSSGGVVSQWAVLPIKRGRRYNVSHVNLAFSRRLLAVAEEQPTLTTTVDLVSHSSSARTRTVQSFPVVEQQPSVSLSWSKMTSTASINRGRRSVSEVLTMSNGVASRSSLMSHCACNVDPGATAVTWEAIERLLVVRFNVNTNTPSMRVDLLFSISALVVCKPLQSVLRPSTGCRVVKVQLKSRCRPVNITISVAVLGIRTDGGVVLLSEGGQSLPAVGGSSSAITVTAAVILSSEVVSSQFGPPSIVVKVAAGVGGSLLGCFVIAVLAAFCLRHRRHLHSVSSSSSFPSVEHIQEVACPAAHSPLSNGMEVTIKSNTPYSIPPTAQANSPWSMTTGARSPIISVFGSRRSPLSPKL</sequence>
<name>A0A0S4JCJ6_BODSA</name>
<dbReference type="Pfam" id="PF13540">
    <property type="entry name" value="RCC1_2"/>
    <property type="match status" value="1"/>
</dbReference>
<gene>
    <name evidence="3" type="ORF">BSAL_09240</name>
</gene>
<dbReference type="SUPFAM" id="SSF50985">
    <property type="entry name" value="RCC1/BLIP-II"/>
    <property type="match status" value="1"/>
</dbReference>
<evidence type="ECO:0000256" key="1">
    <source>
        <dbReference type="SAM" id="Phobius"/>
    </source>
</evidence>
<accession>A0A0S4JCJ6</accession>
<feature type="transmembrane region" description="Helical" evidence="1">
    <location>
        <begin position="698"/>
        <end position="720"/>
    </location>
</feature>
<keyword evidence="1" id="KW-0472">Membrane</keyword>
<dbReference type="PANTHER" id="PTHR45982:SF1">
    <property type="entry name" value="REGULATOR OF CHROMOSOME CONDENSATION"/>
    <property type="match status" value="1"/>
</dbReference>
<evidence type="ECO:0000313" key="3">
    <source>
        <dbReference type="EMBL" id="CUG87222.1"/>
    </source>
</evidence>
<keyword evidence="1" id="KW-1133">Transmembrane helix</keyword>
<dbReference type="VEuPathDB" id="TriTrypDB:BSAL_09240"/>
<dbReference type="GO" id="GO:0005737">
    <property type="term" value="C:cytoplasm"/>
    <property type="evidence" value="ECO:0007669"/>
    <property type="project" value="TreeGrafter"/>
</dbReference>
<dbReference type="GO" id="GO:0005085">
    <property type="term" value="F:guanyl-nucleotide exchange factor activity"/>
    <property type="evidence" value="ECO:0007669"/>
    <property type="project" value="TreeGrafter"/>
</dbReference>
<dbReference type="InterPro" id="IPR051553">
    <property type="entry name" value="Ran_GTPase-activating"/>
</dbReference>
<dbReference type="OrthoDB" id="10256179at2759"/>
<dbReference type="EMBL" id="CYKH01001475">
    <property type="protein sequence ID" value="CUG87222.1"/>
    <property type="molecule type" value="Genomic_DNA"/>
</dbReference>
<dbReference type="Proteomes" id="UP000051952">
    <property type="component" value="Unassembled WGS sequence"/>
</dbReference>
<keyword evidence="4" id="KW-1185">Reference proteome</keyword>
<dbReference type="Gene3D" id="2.130.10.30">
    <property type="entry name" value="Regulator of chromosome condensation 1/beta-lactamase-inhibitor protein II"/>
    <property type="match status" value="2"/>
</dbReference>